<sequence length="526" mass="55997">MKFQGIAAMFGAIVATFASTATAQDGSTCEANLGDAIAPPDGVTYPPLTNGITGANGFDNNLAFFVGGNFISRIGSEVEGAMVILGDMVVEPSGLNSLVQVGQGSGVFPNGGDILRIGGSVTLERFVSIVAFPGPNGAGTVTHKGPVVGSGSWQIGAGGTIVHDPNLDLTAYSNLMSELDVKSQYYGSLPGNGVFVREAGGYYRLSAGDDECLQVFNFPADFLNGEAFGFVIDLNANLAGKTMIFNVAAFDPTPQEPRRVALVDNIAGFLDTNGNFGIQLDPATGASILWNFPDAEYVEFGNNAIGNGQIAGTLLAPRSDLRYSFPGHQGRVIVGGDLIQERQGTEFHNYPFDPVDTCPLPPLPQCDCPIENNVKFIKQQGQTTWTGELPFEIIEQTGKSVTFKVKHTWATPSIDSYYVYHENGLDADVCALNEDVLTTDEFTYTASCMSCKNTTVVDLFIADDDFDAVADDATIPHCCHPEPEDIARPTVQYTFILHCDDQCVPDSDTPAEAVPSSFRKLRGASA</sequence>
<evidence type="ECO:0000313" key="4">
    <source>
        <dbReference type="EMBL" id="CAD8340592.1"/>
    </source>
</evidence>
<gene>
    <name evidence="4" type="ORF">CAUS1442_LOCUS12726</name>
</gene>
<dbReference type="NCBIfam" id="TIGR04215">
    <property type="entry name" value="choice_anch_A"/>
    <property type="match status" value="1"/>
</dbReference>
<organism evidence="4">
    <name type="scientific">Craspedostauros australis</name>
    <dbReference type="NCBI Taxonomy" id="1486917"/>
    <lineage>
        <taxon>Eukaryota</taxon>
        <taxon>Sar</taxon>
        <taxon>Stramenopiles</taxon>
        <taxon>Ochrophyta</taxon>
        <taxon>Bacillariophyta</taxon>
        <taxon>Bacillariophyceae</taxon>
        <taxon>Bacillariophycidae</taxon>
        <taxon>Naviculales</taxon>
        <taxon>Naviculaceae</taxon>
        <taxon>Craspedostauros</taxon>
    </lineage>
</organism>
<name>A0A7R9ZQM3_9STRA</name>
<feature type="signal peptide" evidence="1">
    <location>
        <begin position="1"/>
        <end position="23"/>
    </location>
</feature>
<keyword evidence="1" id="KW-0732">Signal</keyword>
<dbReference type="AlphaFoldDB" id="A0A7R9ZQM3"/>
<proteinExistence type="predicted"/>
<dbReference type="Pfam" id="PF20597">
    <property type="entry name" value="pAdhesive_15"/>
    <property type="match status" value="1"/>
</dbReference>
<feature type="chain" id="PRO_5030638273" description="Choice-of-anchor A family protein" evidence="1">
    <location>
        <begin position="24"/>
        <end position="526"/>
    </location>
</feature>
<evidence type="ECO:0008006" key="5">
    <source>
        <dbReference type="Google" id="ProtNLM"/>
    </source>
</evidence>
<feature type="domain" description="Choice-of-anchor A" evidence="2">
    <location>
        <begin position="65"/>
        <end position="348"/>
    </location>
</feature>
<accession>A0A7R9ZQM3</accession>
<dbReference type="Pfam" id="PF24636">
    <property type="entry name" value="DUF7633"/>
    <property type="match status" value="1"/>
</dbReference>
<feature type="domain" description="DUF7633" evidence="3">
    <location>
        <begin position="378"/>
        <end position="495"/>
    </location>
</feature>
<evidence type="ECO:0000256" key="1">
    <source>
        <dbReference type="SAM" id="SignalP"/>
    </source>
</evidence>
<dbReference type="EMBL" id="HBEF01020588">
    <property type="protein sequence ID" value="CAD8340592.1"/>
    <property type="molecule type" value="Transcribed_RNA"/>
</dbReference>
<evidence type="ECO:0000259" key="3">
    <source>
        <dbReference type="Pfam" id="PF24636"/>
    </source>
</evidence>
<protein>
    <recommendedName>
        <fullName evidence="5">Choice-of-anchor A family protein</fullName>
    </recommendedName>
</protein>
<evidence type="ECO:0000259" key="2">
    <source>
        <dbReference type="Pfam" id="PF20597"/>
    </source>
</evidence>
<reference evidence="4" key="1">
    <citation type="submission" date="2021-01" db="EMBL/GenBank/DDBJ databases">
        <authorList>
            <person name="Corre E."/>
            <person name="Pelletier E."/>
            <person name="Niang G."/>
            <person name="Scheremetjew M."/>
            <person name="Finn R."/>
            <person name="Kale V."/>
            <person name="Holt S."/>
            <person name="Cochrane G."/>
            <person name="Meng A."/>
            <person name="Brown T."/>
            <person name="Cohen L."/>
        </authorList>
    </citation>
    <scope>NUCLEOTIDE SEQUENCE</scope>
    <source>
        <strain evidence="4">CCMP3328</strain>
    </source>
</reference>
<dbReference type="InterPro" id="IPR026588">
    <property type="entry name" value="Choice_anch_A"/>
</dbReference>
<dbReference type="InterPro" id="IPR056050">
    <property type="entry name" value="DUF7633"/>
</dbReference>